<dbReference type="NCBIfam" id="NF010675">
    <property type="entry name" value="PRK14072.1"/>
    <property type="match status" value="1"/>
</dbReference>
<feature type="binding site" evidence="6">
    <location>
        <begin position="184"/>
        <end position="186"/>
    </location>
    <ligand>
        <name>substrate</name>
    </ligand>
</feature>
<comment type="pathway">
    <text evidence="6">Carbohydrate degradation; glycolysis; D-glyceraldehyde 3-phosphate and glycerone phosphate from D-glucose: step 3/4.</text>
</comment>
<keyword evidence="5 6" id="KW-0460">Magnesium</keyword>
<organism evidence="8 9">
    <name type="scientific">Blautia ammoniilytica</name>
    <dbReference type="NCBI Taxonomy" id="2981782"/>
    <lineage>
        <taxon>Bacteria</taxon>
        <taxon>Bacillati</taxon>
        <taxon>Bacillota</taxon>
        <taxon>Clostridia</taxon>
        <taxon>Lachnospirales</taxon>
        <taxon>Lachnospiraceae</taxon>
        <taxon>Blautia</taxon>
    </lineage>
</organism>
<feature type="binding site" evidence="6">
    <location>
        <position position="240"/>
    </location>
    <ligand>
        <name>substrate</name>
    </ligand>
</feature>
<comment type="cofactor">
    <cofactor evidence="1 6">
        <name>Mg(2+)</name>
        <dbReference type="ChEBI" id="CHEBI:18420"/>
    </cofactor>
</comment>
<evidence type="ECO:0000256" key="2">
    <source>
        <dbReference type="ARBA" id="ARBA00022679"/>
    </source>
</evidence>
<dbReference type="RefSeq" id="WP_158422402.1">
    <property type="nucleotide sequence ID" value="NZ_JAOQJL010000034.1"/>
</dbReference>
<reference evidence="8 9" key="1">
    <citation type="journal article" date="2021" name="ISME Commun">
        <title>Automated analysis of genomic sequences facilitates high-throughput and comprehensive description of bacteria.</title>
        <authorList>
            <person name="Hitch T.C.A."/>
        </authorList>
    </citation>
    <scope>NUCLEOTIDE SEQUENCE [LARGE SCALE GENOMIC DNA]</scope>
    <source>
        <strain evidence="8 9">Sanger_23</strain>
    </source>
</reference>
<evidence type="ECO:0000256" key="3">
    <source>
        <dbReference type="ARBA" id="ARBA00022723"/>
    </source>
</evidence>
<dbReference type="PIRSF" id="PIRSF036483">
    <property type="entry name" value="PFK_XF0274"/>
    <property type="match status" value="1"/>
</dbReference>
<dbReference type="HAMAP" id="MF_01978">
    <property type="entry name" value="Phosphofructokinase_II_B2"/>
    <property type="match status" value="1"/>
</dbReference>
<dbReference type="InterPro" id="IPR011404">
    <property type="entry name" value="PPi-PFK"/>
</dbReference>
<feature type="active site" description="Proton acceptor" evidence="6">
    <location>
        <position position="140"/>
    </location>
</feature>
<evidence type="ECO:0000256" key="6">
    <source>
        <dbReference type="HAMAP-Rule" id="MF_01978"/>
    </source>
</evidence>
<evidence type="ECO:0000313" key="8">
    <source>
        <dbReference type="EMBL" id="MCU6766593.1"/>
    </source>
</evidence>
<keyword evidence="9" id="KW-1185">Reference proteome</keyword>
<dbReference type="PANTHER" id="PTHR45770">
    <property type="entry name" value="ATP-DEPENDENT 6-PHOSPHOFRUCTOKINASE 1"/>
    <property type="match status" value="1"/>
</dbReference>
<dbReference type="Gene3D" id="3.40.50.450">
    <property type="match status" value="1"/>
</dbReference>
<proteinExistence type="inferred from homology"/>
<keyword evidence="2 6" id="KW-0808">Transferase</keyword>
<feature type="domain" description="Phosphofructokinase" evidence="7">
    <location>
        <begin position="6"/>
        <end position="318"/>
    </location>
</feature>
<dbReference type="InterPro" id="IPR022953">
    <property type="entry name" value="ATP_PFK"/>
</dbReference>
<sequence length="396" mass="43961">MRNALYIQSGGPTAVINCSAAGVIRECQELLEKGDKLYASLHGIDGLLHDHLYDCTDMDEMQLLRLRNTPSMAFGSCRYTVREDTEEDYDRILATLKKYQIYYIFINGGNGSVAAGHRLCEHLKKAGYPCCLMVIPKTVDNDIAIVDHAPGFPSAARHTVITISELVHDMYTYDTDLIMAVEVMGRNTGYLAAAAAAAGKTGWGPDLIYVPEVVFDPEQFVNDVAQVIQKKGKCFAVVAEGVKTADGRYLFEDTTVNKADDPSKNMGGITPYLNHLLRKHFICKIRCIDLGLMQRCGAHDASEIDKTEAQQLGSEAVKRAFAGESGKMVTLTRISSSPYRTEIQTLDLEQVADVERVMDLSYLEDNRHQIKEAYMDYILPLIGDLPEYVELDGISH</sequence>
<evidence type="ECO:0000259" key="7">
    <source>
        <dbReference type="Pfam" id="PF00365"/>
    </source>
</evidence>
<comment type="function">
    <text evidence="6">Catalyzes the phosphorylation of D-fructose 6-phosphate, the first committing step of glycolysis. Uses inorganic phosphate (PPi) as phosphoryl donor instead of ATP like common ATP-dependent phosphofructokinases (ATP-PFKs), which renders the reaction reversible, and can thus function both in glycolysis and gluconeogenesis. Consistently, PPi-PFK can replace the enzymes of both the forward (ATP-PFK) and reverse (fructose-bisphosphatase (FBPase)) reactions.</text>
</comment>
<comment type="activity regulation">
    <text evidence="6">Non-allosteric.</text>
</comment>
<dbReference type="GO" id="GO:0047334">
    <property type="term" value="F:diphosphate-fructose-6-phosphate 1-phosphotransferase activity"/>
    <property type="evidence" value="ECO:0007669"/>
    <property type="project" value="UniProtKB-EC"/>
</dbReference>
<keyword evidence="4 6" id="KW-0418">Kinase</keyword>
<evidence type="ECO:0000256" key="4">
    <source>
        <dbReference type="ARBA" id="ARBA00022777"/>
    </source>
</evidence>
<feature type="binding site" evidence="6">
    <location>
        <begin position="138"/>
        <end position="140"/>
    </location>
    <ligand>
        <name>substrate</name>
    </ligand>
</feature>
<keyword evidence="3 6" id="KW-0479">Metal-binding</keyword>
<feature type="site" description="Important for catalytic activity; stabilizes the transition state when the phosphoryl donor is PPi" evidence="6">
    <location>
        <position position="137"/>
    </location>
</feature>
<dbReference type="Pfam" id="PF00365">
    <property type="entry name" value="PFK"/>
    <property type="match status" value="1"/>
</dbReference>
<gene>
    <name evidence="6" type="primary">pfp</name>
    <name evidence="8" type="ORF">OCV61_14480</name>
</gene>
<name>A0ABT2TWH4_9FIRM</name>
<dbReference type="Proteomes" id="UP001652409">
    <property type="component" value="Unassembled WGS sequence"/>
</dbReference>
<feature type="binding site" evidence="6">
    <location>
        <position position="11"/>
    </location>
    <ligand>
        <name>diphosphate</name>
        <dbReference type="ChEBI" id="CHEBI:33019"/>
    </ligand>
</feature>
<dbReference type="InterPro" id="IPR035966">
    <property type="entry name" value="PKF_sf"/>
</dbReference>
<protein>
    <recommendedName>
        <fullName evidence="6">Pyrophosphate--fructose 6-phosphate 1-phosphotransferase</fullName>
        <ecNumber evidence="6">2.7.1.90</ecNumber>
    </recommendedName>
    <alternativeName>
        <fullName evidence="6">6-phosphofructokinase, pyrophosphate dependent</fullName>
    </alternativeName>
    <alternativeName>
        <fullName evidence="6">PPi-dependent phosphofructokinase</fullName>
        <shortName evidence="6">PPi-PFK</shortName>
    </alternativeName>
    <alternativeName>
        <fullName evidence="6">Pyrophosphate-dependent 6-phosphofructose-1-kinase</fullName>
    </alternativeName>
</protein>
<dbReference type="InterPro" id="IPR000023">
    <property type="entry name" value="Phosphofructokinase_dom"/>
</dbReference>
<dbReference type="SUPFAM" id="SSF53784">
    <property type="entry name" value="Phosphofructokinase"/>
    <property type="match status" value="1"/>
</dbReference>
<dbReference type="EMBL" id="JAOQJL010000034">
    <property type="protein sequence ID" value="MCU6766593.1"/>
    <property type="molecule type" value="Genomic_DNA"/>
</dbReference>
<feature type="binding site" evidence="6">
    <location>
        <position position="110"/>
    </location>
    <ligand>
        <name>Mg(2+)</name>
        <dbReference type="ChEBI" id="CHEBI:18420"/>
        <note>catalytic</note>
    </ligand>
</feature>
<evidence type="ECO:0000256" key="1">
    <source>
        <dbReference type="ARBA" id="ARBA00001946"/>
    </source>
</evidence>
<evidence type="ECO:0000313" key="9">
    <source>
        <dbReference type="Proteomes" id="UP001652409"/>
    </source>
</evidence>
<comment type="similarity">
    <text evidence="6">Belongs to the phosphofructokinase type A (PFKA) family. PPi-dependent PFK group II subfamily. Clade 'B2' sub-subfamily.</text>
</comment>
<keyword evidence="6" id="KW-0324">Glycolysis</keyword>
<comment type="caution">
    <text evidence="8">The sequence shown here is derived from an EMBL/GenBank/DDBJ whole genome shotgun (WGS) entry which is preliminary data.</text>
</comment>
<dbReference type="Gene3D" id="3.40.50.460">
    <property type="entry name" value="Phosphofructokinase domain"/>
    <property type="match status" value="1"/>
</dbReference>
<comment type="catalytic activity">
    <reaction evidence="6">
        <text>beta-D-fructose 6-phosphate + diphosphate = beta-D-fructose 1,6-bisphosphate + phosphate + H(+)</text>
        <dbReference type="Rhea" id="RHEA:13613"/>
        <dbReference type="ChEBI" id="CHEBI:15378"/>
        <dbReference type="ChEBI" id="CHEBI:32966"/>
        <dbReference type="ChEBI" id="CHEBI:33019"/>
        <dbReference type="ChEBI" id="CHEBI:43474"/>
        <dbReference type="ChEBI" id="CHEBI:57634"/>
        <dbReference type="EC" id="2.7.1.90"/>
    </reaction>
</comment>
<dbReference type="EC" id="2.7.1.90" evidence="6"/>
<evidence type="ECO:0000256" key="5">
    <source>
        <dbReference type="ARBA" id="ARBA00022842"/>
    </source>
</evidence>
<comment type="subcellular location">
    <subcellularLocation>
        <location evidence="6">Cytoplasm</location>
    </subcellularLocation>
</comment>
<accession>A0ABT2TWH4</accession>
<dbReference type="PRINTS" id="PR00476">
    <property type="entry name" value="PHFRCTKINASE"/>
</dbReference>
<keyword evidence="6" id="KW-0963">Cytoplasm</keyword>
<dbReference type="InterPro" id="IPR050929">
    <property type="entry name" value="PFKA"/>
</dbReference>
<comment type="subunit">
    <text evidence="6">Homodimer.</text>
</comment>
<comment type="caution">
    <text evidence="6">Lacks conserved residue(s) required for the propagation of feature annotation.</text>
</comment>